<dbReference type="InterPro" id="IPR036388">
    <property type="entry name" value="WH-like_DNA-bd_sf"/>
</dbReference>
<keyword evidence="6" id="KW-1185">Reference proteome</keyword>
<evidence type="ECO:0000256" key="1">
    <source>
        <dbReference type="ARBA" id="ARBA00023015"/>
    </source>
</evidence>
<dbReference type="PANTHER" id="PTHR33204:SF39">
    <property type="entry name" value="TRANSCRIPTIONAL REGULATORY PROTEIN"/>
    <property type="match status" value="1"/>
</dbReference>
<gene>
    <name evidence="5" type="ORF">SAMN05443245_7703</name>
</gene>
<dbReference type="InterPro" id="IPR002577">
    <property type="entry name" value="HTH_HxlR"/>
</dbReference>
<evidence type="ECO:0000256" key="2">
    <source>
        <dbReference type="ARBA" id="ARBA00023125"/>
    </source>
</evidence>
<evidence type="ECO:0000313" key="6">
    <source>
        <dbReference type="Proteomes" id="UP000183487"/>
    </source>
</evidence>
<evidence type="ECO:0000259" key="4">
    <source>
        <dbReference type="PROSITE" id="PS51118"/>
    </source>
</evidence>
<dbReference type="Pfam" id="PF01638">
    <property type="entry name" value="HxlR"/>
    <property type="match status" value="1"/>
</dbReference>
<dbReference type="GO" id="GO:0006355">
    <property type="term" value="P:regulation of DNA-templated transcription"/>
    <property type="evidence" value="ECO:0007669"/>
    <property type="project" value="UniProtKB-ARBA"/>
</dbReference>
<organism evidence="5 6">
    <name type="scientific">Paraburkholderia fungorum</name>
    <dbReference type="NCBI Taxonomy" id="134537"/>
    <lineage>
        <taxon>Bacteria</taxon>
        <taxon>Pseudomonadati</taxon>
        <taxon>Pseudomonadota</taxon>
        <taxon>Betaproteobacteria</taxon>
        <taxon>Burkholderiales</taxon>
        <taxon>Burkholderiaceae</taxon>
        <taxon>Paraburkholderia</taxon>
    </lineage>
</organism>
<keyword evidence="1" id="KW-0805">Transcription regulation</keyword>
<sequence length="155" mass="17551">MPKLQESNLTETAVPLDTAATRFRAWQEMGFDANRCPVRNVLDFIGDKWSTLILMSLAGGPRRFNEIIRAVPDISKRMLTQTLRSLERDGLVTRHVFPTKPPSVEYRLSQLGRSVLEPLDRLVGWAETHFATITRARQQFDANVIDEATGALTQK</sequence>
<dbReference type="SUPFAM" id="SSF46785">
    <property type="entry name" value="Winged helix' DNA-binding domain"/>
    <property type="match status" value="1"/>
</dbReference>
<reference evidence="6" key="1">
    <citation type="submission" date="2016-10" db="EMBL/GenBank/DDBJ databases">
        <authorList>
            <person name="Varghese N."/>
            <person name="Submissions S."/>
        </authorList>
    </citation>
    <scope>NUCLEOTIDE SEQUENCE [LARGE SCALE GENOMIC DNA]</scope>
    <source>
        <strain evidence="6">GAS106B</strain>
    </source>
</reference>
<dbReference type="GO" id="GO:0003677">
    <property type="term" value="F:DNA binding"/>
    <property type="evidence" value="ECO:0007669"/>
    <property type="project" value="UniProtKB-KW"/>
</dbReference>
<dbReference type="CDD" id="cd00090">
    <property type="entry name" value="HTH_ARSR"/>
    <property type="match status" value="1"/>
</dbReference>
<dbReference type="InterPro" id="IPR011991">
    <property type="entry name" value="ArsR-like_HTH"/>
</dbReference>
<accession>A0A1H1JZJ9</accession>
<dbReference type="RefSeq" id="WP_253189949.1">
    <property type="nucleotide sequence ID" value="NZ_FNKP01000004.1"/>
</dbReference>
<dbReference type="PANTHER" id="PTHR33204">
    <property type="entry name" value="TRANSCRIPTIONAL REGULATOR, MARR FAMILY"/>
    <property type="match status" value="1"/>
</dbReference>
<proteinExistence type="predicted"/>
<dbReference type="Proteomes" id="UP000183487">
    <property type="component" value="Unassembled WGS sequence"/>
</dbReference>
<dbReference type="Gene3D" id="1.10.10.10">
    <property type="entry name" value="Winged helix-like DNA-binding domain superfamily/Winged helix DNA-binding domain"/>
    <property type="match status" value="1"/>
</dbReference>
<feature type="domain" description="HTH hxlR-type" evidence="4">
    <location>
        <begin position="36"/>
        <end position="134"/>
    </location>
</feature>
<name>A0A1H1JZJ9_9BURK</name>
<dbReference type="EMBL" id="FNKP01000004">
    <property type="protein sequence ID" value="SDR55491.1"/>
    <property type="molecule type" value="Genomic_DNA"/>
</dbReference>
<evidence type="ECO:0000256" key="3">
    <source>
        <dbReference type="ARBA" id="ARBA00023163"/>
    </source>
</evidence>
<keyword evidence="3" id="KW-0804">Transcription</keyword>
<dbReference type="PROSITE" id="PS51118">
    <property type="entry name" value="HTH_HXLR"/>
    <property type="match status" value="1"/>
</dbReference>
<dbReference type="AlphaFoldDB" id="A0A1H1JZJ9"/>
<keyword evidence="2" id="KW-0238">DNA-binding</keyword>
<dbReference type="InterPro" id="IPR036390">
    <property type="entry name" value="WH_DNA-bd_sf"/>
</dbReference>
<evidence type="ECO:0000313" key="5">
    <source>
        <dbReference type="EMBL" id="SDR55491.1"/>
    </source>
</evidence>
<protein>
    <submittedName>
        <fullName evidence="5">Transcriptional regulator, HxlR family</fullName>
    </submittedName>
</protein>